<sequence length="117" mass="12743">MSRSPPLENNMKWGLVFGAVLAFNGAAHADSIPRYDPPSYCSKVSEVSGGSRTIYNGCLSMEQEAYDTLKSSWGQIAESAKSYCDEVARSSDSSYSILKGCIDMEADASSSEPEFRY</sequence>
<keyword evidence="2" id="KW-1185">Reference proteome</keyword>
<gene>
    <name evidence="1" type="ORF">FHS26_006898</name>
</gene>
<protein>
    <submittedName>
        <fullName evidence="1">Uncharacterized protein</fullName>
    </submittedName>
</protein>
<comment type="caution">
    <text evidence="1">The sequence shown here is derived from an EMBL/GenBank/DDBJ whole genome shotgun (WGS) entry which is preliminary data.</text>
</comment>
<reference evidence="1 2" key="1">
    <citation type="submission" date="2020-08" db="EMBL/GenBank/DDBJ databases">
        <title>Genomic Encyclopedia of Type Strains, Phase III (KMG-III): the genomes of soil and plant-associated and newly described type strains.</title>
        <authorList>
            <person name="Whitman W."/>
        </authorList>
    </citation>
    <scope>NUCLEOTIDE SEQUENCE [LARGE SCALE GENOMIC DNA]</scope>
    <source>
        <strain evidence="1 2">CECT 4113</strain>
    </source>
</reference>
<evidence type="ECO:0000313" key="1">
    <source>
        <dbReference type="EMBL" id="MBB3139113.1"/>
    </source>
</evidence>
<dbReference type="AlphaFoldDB" id="A0A7W5G3B0"/>
<accession>A0A7W5G3B0</accession>
<proteinExistence type="predicted"/>
<dbReference type="Proteomes" id="UP000518315">
    <property type="component" value="Unassembled WGS sequence"/>
</dbReference>
<name>A0A7W5G3B0_9HYPH</name>
<dbReference type="EMBL" id="JACHXH010000053">
    <property type="protein sequence ID" value="MBB3139113.1"/>
    <property type="molecule type" value="Genomic_DNA"/>
</dbReference>
<evidence type="ECO:0000313" key="2">
    <source>
        <dbReference type="Proteomes" id="UP000518315"/>
    </source>
</evidence>
<organism evidence="1 2">
    <name type="scientific">Rhizobium pisi</name>
    <dbReference type="NCBI Taxonomy" id="574561"/>
    <lineage>
        <taxon>Bacteria</taxon>
        <taxon>Pseudomonadati</taxon>
        <taxon>Pseudomonadota</taxon>
        <taxon>Alphaproteobacteria</taxon>
        <taxon>Hyphomicrobiales</taxon>
        <taxon>Rhizobiaceae</taxon>
        <taxon>Rhizobium/Agrobacterium group</taxon>
        <taxon>Rhizobium</taxon>
    </lineage>
</organism>